<dbReference type="Gene3D" id="1.20.200.10">
    <property type="entry name" value="Fumarase/aspartase (Central domain)"/>
    <property type="match status" value="1"/>
</dbReference>
<keyword evidence="4" id="KW-0055">Arginine biosynthesis</keyword>
<evidence type="ECO:0000313" key="8">
    <source>
        <dbReference type="EMBL" id="PRP98279.1"/>
    </source>
</evidence>
<dbReference type="EMBL" id="PVNK01000146">
    <property type="protein sequence ID" value="PRP98279.1"/>
    <property type="molecule type" value="Genomic_DNA"/>
</dbReference>
<dbReference type="PRINTS" id="PR00149">
    <property type="entry name" value="FUMRATELYASE"/>
</dbReference>
<dbReference type="PROSITE" id="PS00163">
    <property type="entry name" value="FUMARATE_LYASES"/>
    <property type="match status" value="1"/>
</dbReference>
<dbReference type="Pfam" id="PF14698">
    <property type="entry name" value="ASL_C2"/>
    <property type="match status" value="1"/>
</dbReference>
<dbReference type="UniPathway" id="UPA00068">
    <property type="reaction ID" value="UER00114"/>
</dbReference>
<dbReference type="InterPro" id="IPR029419">
    <property type="entry name" value="Arg_succ_lyase_C"/>
</dbReference>
<feature type="domain" description="Fumarate lyase N-terminal" evidence="6">
    <location>
        <begin position="28"/>
        <end position="311"/>
    </location>
</feature>
<dbReference type="GO" id="GO:0042450">
    <property type="term" value="P:L-arginine biosynthetic process via ornithine"/>
    <property type="evidence" value="ECO:0007669"/>
    <property type="project" value="UniProtKB-UniRule"/>
</dbReference>
<dbReference type="PANTHER" id="PTHR43814:SF1">
    <property type="entry name" value="ARGININOSUCCINATE LYASE"/>
    <property type="match status" value="1"/>
</dbReference>
<sequence>MTPGCFAGIADRFAAMSSIARTDATGGTLDPEFLAWQTSLPIDRRLLEVDVAGSVAHVEGLVAGGLLTREEGDELQAALQGLPGKVARGEVELPVEEDVHMAVEVWLRATVGELADKLHTGRSRNDQVATDLKLWTRAALARVLAALGQLDAGLDAWIARWGETPMPAYTHRQVAIPVLARLWVGAALREPLARDRRLLAVVEDEIADSPLGAGAIGGNTLPIDPQVPARALGFARPPSNPLDAVGSRDHTLTLAFACARIGQHLARFCADVIELSSDGLVTLSGAVACGSSMMPHKRNPDLFELVRGQAALRQGELVALMTTFQGLGTGYHRDLQQDKQVIFASIDGTVDCLKMITLGLEHLDLLPEPCLRALERGDAIATDLTEHLVSIGTPFRVAYRQIGALVASQRAAGKRLVELEAEDLRAAGLPLSLLEQLDVGASASKRAARYR</sequence>
<dbReference type="PANTHER" id="PTHR43814">
    <property type="entry name" value="ARGININOSUCCINATE LYASE"/>
    <property type="match status" value="1"/>
</dbReference>
<protein>
    <recommendedName>
        <fullName evidence="3 5">Argininosuccinate lyase</fullName>
        <ecNumber evidence="3 5">4.3.2.1</ecNumber>
    </recommendedName>
</protein>
<dbReference type="AlphaFoldDB" id="A0A2S9XZK8"/>
<dbReference type="InterPro" id="IPR024083">
    <property type="entry name" value="Fumarase/histidase_N"/>
</dbReference>
<evidence type="ECO:0000256" key="4">
    <source>
        <dbReference type="ARBA" id="ARBA00022571"/>
    </source>
</evidence>
<dbReference type="CDD" id="cd01359">
    <property type="entry name" value="Argininosuccinate_lyase"/>
    <property type="match status" value="1"/>
</dbReference>
<evidence type="ECO:0000259" key="6">
    <source>
        <dbReference type="Pfam" id="PF00206"/>
    </source>
</evidence>
<reference evidence="8 9" key="1">
    <citation type="submission" date="2018-03" db="EMBL/GenBank/DDBJ databases">
        <title>Draft Genome Sequences of the Obligatory Marine Myxobacteria Enhygromyxa salina SWB005.</title>
        <authorList>
            <person name="Poehlein A."/>
            <person name="Moghaddam J.A."/>
            <person name="Harms H."/>
            <person name="Alanjari M."/>
            <person name="Koenig G.M."/>
            <person name="Daniel R."/>
            <person name="Schaeberle T.F."/>
        </authorList>
    </citation>
    <scope>NUCLEOTIDE SEQUENCE [LARGE SCALE GENOMIC DNA]</scope>
    <source>
        <strain evidence="8 9">SWB005</strain>
    </source>
</reference>
<keyword evidence="4" id="KW-0028">Amino-acid biosynthesis</keyword>
<name>A0A2S9XZK8_9BACT</name>
<dbReference type="Gene3D" id="1.10.275.10">
    <property type="entry name" value="Fumarase/aspartase (N-terminal domain)"/>
    <property type="match status" value="1"/>
</dbReference>
<dbReference type="PRINTS" id="PR00145">
    <property type="entry name" value="ARGSUCLYASE"/>
</dbReference>
<evidence type="ECO:0000256" key="3">
    <source>
        <dbReference type="ARBA" id="ARBA00012338"/>
    </source>
</evidence>
<organism evidence="8 9">
    <name type="scientific">Enhygromyxa salina</name>
    <dbReference type="NCBI Taxonomy" id="215803"/>
    <lineage>
        <taxon>Bacteria</taxon>
        <taxon>Pseudomonadati</taxon>
        <taxon>Myxococcota</taxon>
        <taxon>Polyangia</taxon>
        <taxon>Nannocystales</taxon>
        <taxon>Nannocystaceae</taxon>
        <taxon>Enhygromyxa</taxon>
    </lineage>
</organism>
<keyword evidence="8" id="KW-0456">Lyase</keyword>
<dbReference type="InterPro" id="IPR009049">
    <property type="entry name" value="Argininosuccinate_lyase"/>
</dbReference>
<dbReference type="NCBIfam" id="TIGR00838">
    <property type="entry name" value="argH"/>
    <property type="match status" value="1"/>
</dbReference>
<keyword evidence="9" id="KW-1185">Reference proteome</keyword>
<comment type="catalytic activity">
    <reaction evidence="1">
        <text>2-(N(omega)-L-arginino)succinate = fumarate + L-arginine</text>
        <dbReference type="Rhea" id="RHEA:24020"/>
        <dbReference type="ChEBI" id="CHEBI:29806"/>
        <dbReference type="ChEBI" id="CHEBI:32682"/>
        <dbReference type="ChEBI" id="CHEBI:57472"/>
        <dbReference type="EC" id="4.3.2.1"/>
    </reaction>
</comment>
<proteinExistence type="predicted"/>
<comment type="pathway">
    <text evidence="2">Amino-acid biosynthesis; L-arginine biosynthesis; L-arginine from L-ornithine and carbamoyl phosphate: step 3/3.</text>
</comment>
<dbReference type="OrthoDB" id="9769623at2"/>
<dbReference type="Gene3D" id="1.10.40.30">
    <property type="entry name" value="Fumarase/aspartase (C-terminal domain)"/>
    <property type="match status" value="1"/>
</dbReference>
<gene>
    <name evidence="8" type="primary">argH</name>
    <name evidence="8" type="ORF">ENSA5_30110</name>
</gene>
<feature type="domain" description="Argininosuccinate lyase C-terminal" evidence="7">
    <location>
        <begin position="380"/>
        <end position="427"/>
    </location>
</feature>
<evidence type="ECO:0000256" key="1">
    <source>
        <dbReference type="ARBA" id="ARBA00000985"/>
    </source>
</evidence>
<dbReference type="Pfam" id="PF00206">
    <property type="entry name" value="Lyase_1"/>
    <property type="match status" value="1"/>
</dbReference>
<dbReference type="InterPro" id="IPR008948">
    <property type="entry name" value="L-Aspartase-like"/>
</dbReference>
<dbReference type="SUPFAM" id="SSF48557">
    <property type="entry name" value="L-aspartase-like"/>
    <property type="match status" value="1"/>
</dbReference>
<dbReference type="EC" id="4.3.2.1" evidence="3 5"/>
<comment type="caution">
    <text evidence="8">The sequence shown here is derived from an EMBL/GenBank/DDBJ whole genome shotgun (WGS) entry which is preliminary data.</text>
</comment>
<evidence type="ECO:0000259" key="7">
    <source>
        <dbReference type="Pfam" id="PF14698"/>
    </source>
</evidence>
<evidence type="ECO:0000313" key="9">
    <source>
        <dbReference type="Proteomes" id="UP000237968"/>
    </source>
</evidence>
<dbReference type="InterPro" id="IPR000362">
    <property type="entry name" value="Fumarate_lyase_fam"/>
</dbReference>
<dbReference type="InterPro" id="IPR022761">
    <property type="entry name" value="Fumarate_lyase_N"/>
</dbReference>
<accession>A0A2S9XZK8</accession>
<dbReference type="GO" id="GO:0004056">
    <property type="term" value="F:argininosuccinate lyase activity"/>
    <property type="evidence" value="ECO:0007669"/>
    <property type="project" value="UniProtKB-UniRule"/>
</dbReference>
<dbReference type="GO" id="GO:0005829">
    <property type="term" value="C:cytosol"/>
    <property type="evidence" value="ECO:0007669"/>
    <property type="project" value="TreeGrafter"/>
</dbReference>
<evidence type="ECO:0000256" key="5">
    <source>
        <dbReference type="NCBIfam" id="TIGR00838"/>
    </source>
</evidence>
<dbReference type="InterPro" id="IPR020557">
    <property type="entry name" value="Fumarate_lyase_CS"/>
</dbReference>
<dbReference type="Proteomes" id="UP000237968">
    <property type="component" value="Unassembled WGS sequence"/>
</dbReference>
<evidence type="ECO:0000256" key="2">
    <source>
        <dbReference type="ARBA" id="ARBA00004941"/>
    </source>
</evidence>